<name>A0ABY2B072_9FLAO</name>
<sequence>MKTIFYSWQSDLPNATNRTLIQQCLKDAVSEINDPNLEINIRVDQDTQGLSGSPDITQSIFEKIDNSEIFVCDISIINNDSEKRKTPNPNVLIELGYAAKTIDWDNVICIYNTAFGEIDDLPFDIKQRRILTYNLSQGEDKSSTRSSLKKNLISSINRILDSGEPKLKRELLRIFNDINPEIIMLVKGGQKTISININNLHTSELYKHSINKHFKEVIEMIPNRNTLGNNTCNNGGLNDKGPGQLDGYNFTFKGEW</sequence>
<comment type="caution">
    <text evidence="1">The sequence shown here is derived from an EMBL/GenBank/DDBJ whole genome shotgun (WGS) entry which is preliminary data.</text>
</comment>
<dbReference type="Proteomes" id="UP000295270">
    <property type="component" value="Unassembled WGS sequence"/>
</dbReference>
<organism evidence="1 2">
    <name type="scientific">Flavobacterium circumlabens</name>
    <dbReference type="NCBI Taxonomy" id="2133765"/>
    <lineage>
        <taxon>Bacteria</taxon>
        <taxon>Pseudomonadati</taxon>
        <taxon>Bacteroidota</taxon>
        <taxon>Flavobacteriia</taxon>
        <taxon>Flavobacteriales</taxon>
        <taxon>Flavobacteriaceae</taxon>
        <taxon>Flavobacterium</taxon>
    </lineage>
</organism>
<evidence type="ECO:0000313" key="1">
    <source>
        <dbReference type="EMBL" id="TCN57426.1"/>
    </source>
</evidence>
<evidence type="ECO:0000313" key="2">
    <source>
        <dbReference type="Proteomes" id="UP000295270"/>
    </source>
</evidence>
<reference evidence="1 2" key="1">
    <citation type="journal article" date="2015" name="Stand. Genomic Sci.">
        <title>Genomic Encyclopedia of Bacterial and Archaeal Type Strains, Phase III: the genomes of soil and plant-associated and newly described type strains.</title>
        <authorList>
            <person name="Whitman W.B."/>
            <person name="Woyke T."/>
            <person name="Klenk H.P."/>
            <person name="Zhou Y."/>
            <person name="Lilburn T.G."/>
            <person name="Beck B.J."/>
            <person name="De Vos P."/>
            <person name="Vandamme P."/>
            <person name="Eisen J.A."/>
            <person name="Garrity G."/>
            <person name="Hugenholtz P."/>
            <person name="Kyrpides N.C."/>
        </authorList>
    </citation>
    <scope>NUCLEOTIDE SEQUENCE [LARGE SCALE GENOMIC DNA]</scope>
    <source>
        <strain evidence="1 2">P5626</strain>
    </source>
</reference>
<proteinExistence type="predicted"/>
<dbReference type="EMBL" id="SLWA01000004">
    <property type="protein sequence ID" value="TCN57426.1"/>
    <property type="molecule type" value="Genomic_DNA"/>
</dbReference>
<dbReference type="RefSeq" id="WP_132035786.1">
    <property type="nucleotide sequence ID" value="NZ_SLWA01000004.1"/>
</dbReference>
<gene>
    <name evidence="1" type="ORF">EV142_10483</name>
</gene>
<keyword evidence="2" id="KW-1185">Reference proteome</keyword>
<evidence type="ECO:0008006" key="3">
    <source>
        <dbReference type="Google" id="ProtNLM"/>
    </source>
</evidence>
<accession>A0ABY2B072</accession>
<protein>
    <recommendedName>
        <fullName evidence="3">CD-NTase-associated protein 12/Pycsar effector protein TIR domain-containing protein</fullName>
    </recommendedName>
</protein>